<gene>
    <name evidence="1" type="primary">tssK</name>
    <name evidence="1" type="ORF">E4O92_12540</name>
</gene>
<dbReference type="EMBL" id="SPUM01000081">
    <property type="protein sequence ID" value="TFW31770.1"/>
    <property type="molecule type" value="Genomic_DNA"/>
</dbReference>
<dbReference type="OrthoDB" id="9775333at2"/>
<name>A0A4Y9T488_9BURK</name>
<dbReference type="Proteomes" id="UP000297258">
    <property type="component" value="Unassembled WGS sequence"/>
</dbReference>
<evidence type="ECO:0000313" key="1">
    <source>
        <dbReference type="EMBL" id="TFW31770.1"/>
    </source>
</evidence>
<dbReference type="NCBIfam" id="TIGR03353">
    <property type="entry name" value="VI_chp_4"/>
    <property type="match status" value="1"/>
</dbReference>
<reference evidence="1 2" key="1">
    <citation type="submission" date="2019-03" db="EMBL/GenBank/DDBJ databases">
        <title>Draft genome of Massilia hortus sp. nov., a novel bacterial species of the Oxalobacteraceae family.</title>
        <authorList>
            <person name="Peta V."/>
            <person name="Raths R."/>
            <person name="Bucking H."/>
        </authorList>
    </citation>
    <scope>NUCLEOTIDE SEQUENCE [LARGE SCALE GENOMIC DNA]</scope>
    <source>
        <strain evidence="1 2">ONC3</strain>
    </source>
</reference>
<sequence>MEKARVIWREGMYLSPETFQQQDQYHESHLHAMTVTLHPYAWGVRRAIWDRDGLANNCLRAEDLSLVFQDGTIYDAPQGDALPDPVELDTLPPTETAFTFHAGLPARRDPLAPSRLQLLAPAIPRDAFVSLPVVRVVRDPSGGFRTDAYFMAPSVSVRAAGGLHALLRRLLDTLRAKVDALYRLHSEPRDNVIELRIADASSFWMLHTISMSLAMLEHYERHPRLHPERVFEQLLGLAGGLMAYSKNRTHADLPDYDHADPGPGFARLYAIVRELIETVVSPRYIPIPLSKVKPSYHAGRFESYKITPQSTLYLCVSADVPAAELISGVSSRFKVGAPDDVEESVLVALPGLELVHMSQVPAALPMRPNTCYFALGQNSPKYANLMKARTIWIYTADGFPNLALELIALSS</sequence>
<dbReference type="Pfam" id="PF05936">
    <property type="entry name" value="T6SS_VasE"/>
    <property type="match status" value="2"/>
</dbReference>
<evidence type="ECO:0000313" key="2">
    <source>
        <dbReference type="Proteomes" id="UP000297258"/>
    </source>
</evidence>
<dbReference type="InterPro" id="IPR010263">
    <property type="entry name" value="T6SS_TssK"/>
</dbReference>
<organism evidence="1 2">
    <name type="scientific">Massilia horti</name>
    <dbReference type="NCBI Taxonomy" id="2562153"/>
    <lineage>
        <taxon>Bacteria</taxon>
        <taxon>Pseudomonadati</taxon>
        <taxon>Pseudomonadota</taxon>
        <taxon>Betaproteobacteria</taxon>
        <taxon>Burkholderiales</taxon>
        <taxon>Oxalobacteraceae</taxon>
        <taxon>Telluria group</taxon>
        <taxon>Massilia</taxon>
    </lineage>
</organism>
<protein>
    <submittedName>
        <fullName evidence="1">Type VI secretion system baseplate subunit TssK</fullName>
    </submittedName>
</protein>
<keyword evidence="2" id="KW-1185">Reference proteome</keyword>
<dbReference type="RefSeq" id="WP_135190110.1">
    <property type="nucleotide sequence ID" value="NZ_SPUM01000081.1"/>
</dbReference>
<proteinExistence type="predicted"/>
<accession>A0A4Y9T488</accession>
<dbReference type="PANTHER" id="PTHR35566:SF1">
    <property type="entry name" value="TYPE VI SECRETION SYSTEM BASEPLATE COMPONENT TSSK1"/>
    <property type="match status" value="1"/>
</dbReference>
<dbReference type="AlphaFoldDB" id="A0A4Y9T488"/>
<comment type="caution">
    <text evidence="1">The sequence shown here is derived from an EMBL/GenBank/DDBJ whole genome shotgun (WGS) entry which is preliminary data.</text>
</comment>
<dbReference type="PANTHER" id="PTHR35566">
    <property type="entry name" value="BLR3599 PROTEIN"/>
    <property type="match status" value="1"/>
</dbReference>